<gene>
    <name evidence="3" type="ORF">SAMN04488109_3748</name>
</gene>
<proteinExistence type="inferred from homology"/>
<reference evidence="3 4" key="1">
    <citation type="submission" date="2016-11" db="EMBL/GenBank/DDBJ databases">
        <authorList>
            <person name="Jaros S."/>
            <person name="Januszkiewicz K."/>
            <person name="Wedrychowicz H."/>
        </authorList>
    </citation>
    <scope>NUCLEOTIDE SEQUENCE [LARGE SCALE GENOMIC DNA]</scope>
    <source>
        <strain evidence="3 4">DSM 24574</strain>
    </source>
</reference>
<evidence type="ECO:0000313" key="4">
    <source>
        <dbReference type="Proteomes" id="UP000184212"/>
    </source>
</evidence>
<dbReference type="CDD" id="cd21132">
    <property type="entry name" value="EVE-like"/>
    <property type="match status" value="1"/>
</dbReference>
<name>A0A1M5S4W8_9BACT</name>
<dbReference type="NCBIfam" id="NF002616">
    <property type="entry name" value="PRK02268.1-2"/>
    <property type="match status" value="1"/>
</dbReference>
<dbReference type="Pfam" id="PF01878">
    <property type="entry name" value="EVE"/>
    <property type="match status" value="1"/>
</dbReference>
<dbReference type="Proteomes" id="UP000184212">
    <property type="component" value="Unassembled WGS sequence"/>
</dbReference>
<comment type="similarity">
    <text evidence="1">Belongs to the UPF0310 family.</text>
</comment>
<dbReference type="InterPro" id="IPR002740">
    <property type="entry name" value="EVE_domain"/>
</dbReference>
<accession>A0A1M5S4W8</accession>
<dbReference type="OrthoDB" id="9793567at2"/>
<protein>
    <recommendedName>
        <fullName evidence="1">UPF0310 protein SAMN04488109_3748</fullName>
    </recommendedName>
</protein>
<dbReference type="EMBL" id="FQWQ01000002">
    <property type="protein sequence ID" value="SHH33480.1"/>
    <property type="molecule type" value="Genomic_DNA"/>
</dbReference>
<evidence type="ECO:0000259" key="2">
    <source>
        <dbReference type="Pfam" id="PF01878"/>
    </source>
</evidence>
<dbReference type="STRING" id="947013.SAMN04488109_3748"/>
<dbReference type="Gene3D" id="3.10.590.10">
    <property type="entry name" value="ph1033 like domains"/>
    <property type="match status" value="1"/>
</dbReference>
<evidence type="ECO:0000256" key="1">
    <source>
        <dbReference type="HAMAP-Rule" id="MF_00771"/>
    </source>
</evidence>
<dbReference type="RefSeq" id="WP_073136854.1">
    <property type="nucleotide sequence ID" value="NZ_FQWQ01000002.1"/>
</dbReference>
<sequence>MTTEKYWVVVASKDHASRGVQGGFIQANHGKAGPLKRIRPQDWVIIYSPKETFAGDTKLQAFTAIGQAVDDQVYAVSMTSHFHPFRRNVHFYPCQDAPIVPLVDDLEFITNKKSWGFPFRFGFFEIKEEDFTRIRSTLLPK</sequence>
<feature type="domain" description="EVE" evidence="2">
    <location>
        <begin position="5"/>
        <end position="135"/>
    </location>
</feature>
<dbReference type="HAMAP" id="MF_00771">
    <property type="entry name" value="UPF0310"/>
    <property type="match status" value="1"/>
</dbReference>
<dbReference type="AlphaFoldDB" id="A0A1M5S4W8"/>
<dbReference type="InterPro" id="IPR015947">
    <property type="entry name" value="PUA-like_sf"/>
</dbReference>
<dbReference type="SUPFAM" id="SSF88697">
    <property type="entry name" value="PUA domain-like"/>
    <property type="match status" value="1"/>
</dbReference>
<dbReference type="InterPro" id="IPR022996">
    <property type="entry name" value="UPF0310"/>
</dbReference>
<organism evidence="3 4">
    <name type="scientific">Chryseolinea serpens</name>
    <dbReference type="NCBI Taxonomy" id="947013"/>
    <lineage>
        <taxon>Bacteria</taxon>
        <taxon>Pseudomonadati</taxon>
        <taxon>Bacteroidota</taxon>
        <taxon>Cytophagia</taxon>
        <taxon>Cytophagales</taxon>
        <taxon>Fulvivirgaceae</taxon>
        <taxon>Chryseolinea</taxon>
    </lineage>
</organism>
<keyword evidence="4" id="KW-1185">Reference proteome</keyword>
<evidence type="ECO:0000313" key="3">
    <source>
        <dbReference type="EMBL" id="SHH33480.1"/>
    </source>
</evidence>